<organism evidence="1 2">
    <name type="scientific">Popillia japonica</name>
    <name type="common">Japanese beetle</name>
    <dbReference type="NCBI Taxonomy" id="7064"/>
    <lineage>
        <taxon>Eukaryota</taxon>
        <taxon>Metazoa</taxon>
        <taxon>Ecdysozoa</taxon>
        <taxon>Arthropoda</taxon>
        <taxon>Hexapoda</taxon>
        <taxon>Insecta</taxon>
        <taxon>Pterygota</taxon>
        <taxon>Neoptera</taxon>
        <taxon>Endopterygota</taxon>
        <taxon>Coleoptera</taxon>
        <taxon>Polyphaga</taxon>
        <taxon>Scarabaeiformia</taxon>
        <taxon>Scarabaeidae</taxon>
        <taxon>Rutelinae</taxon>
        <taxon>Popillia</taxon>
    </lineage>
</organism>
<dbReference type="EMBL" id="JASPKY010000195">
    <property type="protein sequence ID" value="KAK9721764.1"/>
    <property type="molecule type" value="Genomic_DNA"/>
</dbReference>
<accession>A0AAW1KQR9</accession>
<reference evidence="1 2" key="1">
    <citation type="journal article" date="2024" name="BMC Genomics">
        <title>De novo assembly and annotation of Popillia japonica's genome with initial clues to its potential as an invasive pest.</title>
        <authorList>
            <person name="Cucini C."/>
            <person name="Boschi S."/>
            <person name="Funari R."/>
            <person name="Cardaioli E."/>
            <person name="Iannotti N."/>
            <person name="Marturano G."/>
            <person name="Paoli F."/>
            <person name="Bruttini M."/>
            <person name="Carapelli A."/>
            <person name="Frati F."/>
            <person name="Nardi F."/>
        </authorList>
    </citation>
    <scope>NUCLEOTIDE SEQUENCE [LARGE SCALE GENOMIC DNA]</scope>
    <source>
        <strain evidence="1">DMR45628</strain>
    </source>
</reference>
<proteinExistence type="predicted"/>
<evidence type="ECO:0000313" key="2">
    <source>
        <dbReference type="Proteomes" id="UP001458880"/>
    </source>
</evidence>
<protein>
    <submittedName>
        <fullName evidence="1">Uncharacterized protein</fullName>
    </submittedName>
</protein>
<evidence type="ECO:0000313" key="1">
    <source>
        <dbReference type="EMBL" id="KAK9721764.1"/>
    </source>
</evidence>
<comment type="caution">
    <text evidence="1">The sequence shown here is derived from an EMBL/GenBank/DDBJ whole genome shotgun (WGS) entry which is preliminary data.</text>
</comment>
<keyword evidence="2" id="KW-1185">Reference proteome</keyword>
<sequence length="116" mass="13250">MKEYEDLGYMTKTNDHNNETAYHLPHHPVVKTESLTTKLRQLNTVTYGQAAAPFLAIRSLVQTAIDNEDRNPVACDVIKNDFYVDDLLSGAENENLAYDLFNGVLRCHIYLKYLTL</sequence>
<dbReference type="Proteomes" id="UP001458880">
    <property type="component" value="Unassembled WGS sequence"/>
</dbReference>
<gene>
    <name evidence="1" type="ORF">QE152_g20729</name>
</gene>
<name>A0AAW1KQR9_POPJA</name>
<dbReference type="AlphaFoldDB" id="A0AAW1KQR9"/>